<name>F3KYE8_9GAMM</name>
<evidence type="ECO:0000313" key="1">
    <source>
        <dbReference type="EMBL" id="EGG30883.1"/>
    </source>
</evidence>
<dbReference type="Proteomes" id="UP000005615">
    <property type="component" value="Unassembled WGS sequence"/>
</dbReference>
<reference evidence="1 2" key="1">
    <citation type="journal article" date="2011" name="J. Bacteriol.">
        <title>Genome sequence of strain IMCC3088, a proteorhodopsin-containing marine bacterium belonging to the OM60/NOR5 clade.</title>
        <authorList>
            <person name="Jang Y."/>
            <person name="Oh H.M."/>
            <person name="Kang I."/>
            <person name="Lee K."/>
            <person name="Yang S.J."/>
            <person name="Cho J.C."/>
        </authorList>
    </citation>
    <scope>NUCLEOTIDE SEQUENCE [LARGE SCALE GENOMIC DNA]</scope>
    <source>
        <strain evidence="1 2">IMCC3088</strain>
    </source>
</reference>
<organism evidence="1 2">
    <name type="scientific">Aequoribacter fuscus</name>
    <dbReference type="NCBI Taxonomy" id="2518989"/>
    <lineage>
        <taxon>Bacteria</taxon>
        <taxon>Pseudomonadati</taxon>
        <taxon>Pseudomonadota</taxon>
        <taxon>Gammaproteobacteria</taxon>
        <taxon>Cellvibrionales</taxon>
        <taxon>Halieaceae</taxon>
        <taxon>Aequoribacter</taxon>
    </lineage>
</organism>
<dbReference type="EMBL" id="AEIG01000003">
    <property type="protein sequence ID" value="EGG30883.1"/>
    <property type="molecule type" value="Genomic_DNA"/>
</dbReference>
<sequence>MKVIKLALATALLASTTSAMAAKPTSIRFIAEIENDEKLSKRYEVQCSDKRVIEMTQTTSNEFCSLVGDENYCSKRKMKVAKNACK</sequence>
<gene>
    <name evidence="1" type="ORF">IMCC3088_1543</name>
</gene>
<proteinExistence type="predicted"/>
<protein>
    <submittedName>
        <fullName evidence="1">Uncharacterized protein</fullName>
    </submittedName>
</protein>
<dbReference type="AlphaFoldDB" id="F3KYE8"/>
<comment type="caution">
    <text evidence="1">The sequence shown here is derived from an EMBL/GenBank/DDBJ whole genome shotgun (WGS) entry which is preliminary data.</text>
</comment>
<keyword evidence="2" id="KW-1185">Reference proteome</keyword>
<dbReference type="RefSeq" id="WP_009574426.1">
    <property type="nucleotide sequence ID" value="NZ_AEIG01000003.1"/>
</dbReference>
<accession>F3KYE8</accession>
<evidence type="ECO:0000313" key="2">
    <source>
        <dbReference type="Proteomes" id="UP000005615"/>
    </source>
</evidence>